<sequence length="82" mass="9401">MFDPNDIAKLPSELQQKLRAKLMEFLAEHGIRPMVNRHTGELVVPFDELHAKLGISEEEGRRILGQDPRNFLVNPDDVEPLQ</sequence>
<comment type="caution">
    <text evidence="1">The sequence shown here is derived from an EMBL/GenBank/DDBJ whole genome shotgun (WGS) entry which is preliminary data.</text>
</comment>
<dbReference type="RefSeq" id="WP_248668862.1">
    <property type="nucleotide sequence ID" value="NZ_JALPRX010000095.1"/>
</dbReference>
<dbReference type="EMBL" id="JALPRX010000095">
    <property type="protein sequence ID" value="MCK8786748.1"/>
    <property type="molecule type" value="Genomic_DNA"/>
</dbReference>
<name>A0A9X2BVJ9_9PROT</name>
<dbReference type="Proteomes" id="UP001139516">
    <property type="component" value="Unassembled WGS sequence"/>
</dbReference>
<evidence type="ECO:0000313" key="1">
    <source>
        <dbReference type="EMBL" id="MCK8786748.1"/>
    </source>
</evidence>
<protein>
    <submittedName>
        <fullName evidence="1">Uncharacterized protein</fullName>
    </submittedName>
</protein>
<accession>A0A9X2BVJ9</accession>
<keyword evidence="2" id="KW-1185">Reference proteome</keyword>
<proteinExistence type="predicted"/>
<evidence type="ECO:0000313" key="2">
    <source>
        <dbReference type="Proteomes" id="UP001139516"/>
    </source>
</evidence>
<reference evidence="1" key="1">
    <citation type="submission" date="2022-04" db="EMBL/GenBank/DDBJ databases">
        <title>Roseomonas acroporae sp. nov., isolated from coral Acropora digitifera.</title>
        <authorList>
            <person name="Sun H."/>
        </authorList>
    </citation>
    <scope>NUCLEOTIDE SEQUENCE</scope>
    <source>
        <strain evidence="1">NAR14</strain>
    </source>
</reference>
<dbReference type="AlphaFoldDB" id="A0A9X2BVJ9"/>
<gene>
    <name evidence="1" type="ORF">M0638_20460</name>
</gene>
<organism evidence="1 2">
    <name type="scientific">Roseomonas acroporae</name>
    <dbReference type="NCBI Taxonomy" id="2937791"/>
    <lineage>
        <taxon>Bacteria</taxon>
        <taxon>Pseudomonadati</taxon>
        <taxon>Pseudomonadota</taxon>
        <taxon>Alphaproteobacteria</taxon>
        <taxon>Acetobacterales</taxon>
        <taxon>Roseomonadaceae</taxon>
        <taxon>Roseomonas</taxon>
    </lineage>
</organism>